<evidence type="ECO:0000313" key="4">
    <source>
        <dbReference type="Proteomes" id="UP001575181"/>
    </source>
</evidence>
<reference evidence="3 4" key="1">
    <citation type="submission" date="2024-08" db="EMBL/GenBank/DDBJ databases">
        <title>Whole-genome sequencing of halo(alkali)philic microorganisms from hypersaline lakes.</title>
        <authorList>
            <person name="Sorokin D.Y."/>
            <person name="Merkel A.Y."/>
            <person name="Messina E."/>
            <person name="Yakimov M."/>
        </authorList>
    </citation>
    <scope>NUCLEOTIDE SEQUENCE [LARGE SCALE GENOMIC DNA]</scope>
    <source>
        <strain evidence="3 4">Cl-TMA</strain>
    </source>
</reference>
<dbReference type="PANTHER" id="PTHR46268">
    <property type="entry name" value="STRESS RESPONSE PROTEIN NHAX"/>
    <property type="match status" value="1"/>
</dbReference>
<protein>
    <submittedName>
        <fullName evidence="3">Universal stress protein</fullName>
    </submittedName>
</protein>
<dbReference type="SUPFAM" id="SSF52402">
    <property type="entry name" value="Adenine nucleotide alpha hydrolases-like"/>
    <property type="match status" value="1"/>
</dbReference>
<evidence type="ECO:0000256" key="1">
    <source>
        <dbReference type="ARBA" id="ARBA00008791"/>
    </source>
</evidence>
<evidence type="ECO:0000259" key="2">
    <source>
        <dbReference type="Pfam" id="PF00582"/>
    </source>
</evidence>
<accession>A0ABV4TVH5</accession>
<dbReference type="InterPro" id="IPR006015">
    <property type="entry name" value="Universal_stress_UspA"/>
</dbReference>
<dbReference type="RefSeq" id="WP_373656023.1">
    <property type="nucleotide sequence ID" value="NZ_JBGUAW010000006.1"/>
</dbReference>
<evidence type="ECO:0000313" key="3">
    <source>
        <dbReference type="EMBL" id="MFA9461238.1"/>
    </source>
</evidence>
<comment type="caution">
    <text evidence="3">The sequence shown here is derived from an EMBL/GenBank/DDBJ whole genome shotgun (WGS) entry which is preliminary data.</text>
</comment>
<dbReference type="PRINTS" id="PR01438">
    <property type="entry name" value="UNVRSLSTRESS"/>
</dbReference>
<dbReference type="PANTHER" id="PTHR46268:SF6">
    <property type="entry name" value="UNIVERSAL STRESS PROTEIN UP12"/>
    <property type="match status" value="1"/>
</dbReference>
<gene>
    <name evidence="3" type="ORF">ACERLL_10410</name>
</gene>
<dbReference type="Gene3D" id="3.40.50.620">
    <property type="entry name" value="HUPs"/>
    <property type="match status" value="1"/>
</dbReference>
<organism evidence="3 4">
    <name type="scientific">Thiohalorhabdus methylotrophus</name>
    <dbReference type="NCBI Taxonomy" id="3242694"/>
    <lineage>
        <taxon>Bacteria</taxon>
        <taxon>Pseudomonadati</taxon>
        <taxon>Pseudomonadota</taxon>
        <taxon>Gammaproteobacteria</taxon>
        <taxon>Thiohalorhabdales</taxon>
        <taxon>Thiohalorhabdaceae</taxon>
        <taxon>Thiohalorhabdus</taxon>
    </lineage>
</organism>
<dbReference type="CDD" id="cd00293">
    <property type="entry name" value="USP-like"/>
    <property type="match status" value="1"/>
</dbReference>
<dbReference type="EMBL" id="JBGUAW010000006">
    <property type="protein sequence ID" value="MFA9461238.1"/>
    <property type="molecule type" value="Genomic_DNA"/>
</dbReference>
<dbReference type="InterPro" id="IPR014729">
    <property type="entry name" value="Rossmann-like_a/b/a_fold"/>
</dbReference>
<sequence length="131" mass="14027">MYKVLVPIDHDKGRASAQAQAIIDLPDGQKEVQAILFHVFGDNPEGASVAQVASVHTVMDALKKAGIAYDLQEASGDPATAVLDACRSQEVNLICMSGRKRNQLDEMLFGSVAHEVVHRSDIPVMVCGPTT</sequence>
<name>A0ABV4TVH5_9GAMM</name>
<comment type="similarity">
    <text evidence="1">Belongs to the universal stress protein A family.</text>
</comment>
<keyword evidence="4" id="KW-1185">Reference proteome</keyword>
<dbReference type="InterPro" id="IPR006016">
    <property type="entry name" value="UspA"/>
</dbReference>
<proteinExistence type="inferred from homology"/>
<feature type="domain" description="UspA" evidence="2">
    <location>
        <begin position="3"/>
        <end position="127"/>
    </location>
</feature>
<dbReference type="Pfam" id="PF00582">
    <property type="entry name" value="Usp"/>
    <property type="match status" value="1"/>
</dbReference>
<dbReference type="Proteomes" id="UP001575181">
    <property type="component" value="Unassembled WGS sequence"/>
</dbReference>